<organism evidence="17 18">
    <name type="scientific">SAR86 cluster bacterium BACL1 MAG-120820-bin45</name>
    <dbReference type="NCBI Taxonomy" id="1655612"/>
    <lineage>
        <taxon>Bacteria</taxon>
        <taxon>Pseudomonadati</taxon>
        <taxon>Pseudomonadota</taxon>
        <taxon>Gammaproteobacteria</taxon>
        <taxon>SAR86 cluster</taxon>
    </lineage>
</organism>
<keyword evidence="8 12" id="KW-0648">Protein biosynthesis</keyword>
<feature type="binding site" evidence="12">
    <location>
        <begin position="223"/>
        <end position="225"/>
    </location>
    <ligand>
        <name>L-serine</name>
        <dbReference type="ChEBI" id="CHEBI:33384"/>
    </ligand>
</feature>
<evidence type="ECO:0000313" key="18">
    <source>
        <dbReference type="Proteomes" id="UP000051027"/>
    </source>
</evidence>
<dbReference type="InterPro" id="IPR002317">
    <property type="entry name" value="Ser-tRNA-ligase_type_1"/>
</dbReference>
<feature type="binding site" evidence="12 14">
    <location>
        <begin position="254"/>
        <end position="256"/>
    </location>
    <ligand>
        <name>ATP</name>
        <dbReference type="ChEBI" id="CHEBI:30616"/>
    </ligand>
</feature>
<evidence type="ECO:0000256" key="15">
    <source>
        <dbReference type="SAM" id="Coils"/>
    </source>
</evidence>
<evidence type="ECO:0000313" key="17">
    <source>
        <dbReference type="EMBL" id="KRO94873.1"/>
    </source>
</evidence>
<dbReference type="InterPro" id="IPR015866">
    <property type="entry name" value="Ser-tRNA-synth_1_N"/>
</dbReference>
<evidence type="ECO:0000256" key="10">
    <source>
        <dbReference type="ARBA" id="ARBA00047929"/>
    </source>
</evidence>
<evidence type="ECO:0000256" key="1">
    <source>
        <dbReference type="ARBA" id="ARBA00004496"/>
    </source>
</evidence>
<evidence type="ECO:0000256" key="5">
    <source>
        <dbReference type="ARBA" id="ARBA00022598"/>
    </source>
</evidence>
<dbReference type="PANTHER" id="PTHR43697">
    <property type="entry name" value="SERYL-TRNA SYNTHETASE"/>
    <property type="match status" value="1"/>
</dbReference>
<reference evidence="17 18" key="1">
    <citation type="submission" date="2015-10" db="EMBL/GenBank/DDBJ databases">
        <title>Metagenome-Assembled Genomes uncover a global brackish microbiome.</title>
        <authorList>
            <person name="Hugerth L.W."/>
            <person name="Larsson J."/>
            <person name="Alneberg J."/>
            <person name="Lindh M.V."/>
            <person name="Legrand C."/>
            <person name="Pinhassi J."/>
            <person name="Andersson A.F."/>
        </authorList>
    </citation>
    <scope>NUCLEOTIDE SEQUENCE [LARGE SCALE GENOMIC DNA]</scope>
    <source>
        <strain evidence="17">BACL1 MAG-120820-bin45</strain>
    </source>
</reference>
<dbReference type="Gene3D" id="3.30.930.10">
    <property type="entry name" value="Bira Bifunctional Protein, Domain 2"/>
    <property type="match status" value="1"/>
</dbReference>
<dbReference type="EMBL" id="LICS01000070">
    <property type="protein sequence ID" value="KRO94873.1"/>
    <property type="molecule type" value="Genomic_DNA"/>
</dbReference>
<dbReference type="HAMAP" id="MF_00176">
    <property type="entry name" value="Ser_tRNA_synth_type1"/>
    <property type="match status" value="1"/>
</dbReference>
<keyword evidence="7 12" id="KW-0067">ATP-binding</keyword>
<dbReference type="Pfam" id="PF00587">
    <property type="entry name" value="tRNA-synt_2b"/>
    <property type="match status" value="1"/>
</dbReference>
<comment type="domain">
    <text evidence="12">Consists of two distinct domains, a catalytic core and a N-terminal extension that is involved in tRNA binding.</text>
</comment>
<evidence type="ECO:0000256" key="6">
    <source>
        <dbReference type="ARBA" id="ARBA00022741"/>
    </source>
</evidence>
<evidence type="ECO:0000256" key="13">
    <source>
        <dbReference type="PIRSR" id="PIRSR001529-1"/>
    </source>
</evidence>
<feature type="binding site" evidence="12">
    <location>
        <position position="375"/>
    </location>
    <ligand>
        <name>L-serine</name>
        <dbReference type="ChEBI" id="CHEBI:33384"/>
    </ligand>
</feature>
<dbReference type="SUPFAM" id="SSF46589">
    <property type="entry name" value="tRNA-binding arm"/>
    <property type="match status" value="1"/>
</dbReference>
<dbReference type="Pfam" id="PF02403">
    <property type="entry name" value="Seryl_tRNA_N"/>
    <property type="match status" value="1"/>
</dbReference>
<comment type="pathway">
    <text evidence="2 12">Aminoacyl-tRNA biosynthesis; selenocysteinyl-tRNA(Sec) biosynthesis; L-seryl-tRNA(Sec) from L-serine and tRNA(Sec): step 1/1.</text>
</comment>
<comment type="caution">
    <text evidence="17">The sequence shown here is derived from an EMBL/GenBank/DDBJ whole genome shotgun (WGS) entry which is preliminary data.</text>
</comment>
<protein>
    <recommendedName>
        <fullName evidence="12">Serine--tRNA ligase</fullName>
        <ecNumber evidence="12">6.1.1.11</ecNumber>
    </recommendedName>
    <alternativeName>
        <fullName evidence="12">Seryl-tRNA synthetase</fullName>
        <shortName evidence="12">SerRS</shortName>
    </alternativeName>
    <alternativeName>
        <fullName evidence="12">Seryl-tRNA(Ser/Sec) synthetase</fullName>
    </alternativeName>
</protein>
<dbReference type="Proteomes" id="UP000051027">
    <property type="component" value="Unassembled WGS sequence"/>
</dbReference>
<dbReference type="PIRSF" id="PIRSF001529">
    <property type="entry name" value="Ser-tRNA-synth_IIa"/>
    <property type="match status" value="1"/>
</dbReference>
<dbReference type="GO" id="GO:0005524">
    <property type="term" value="F:ATP binding"/>
    <property type="evidence" value="ECO:0007669"/>
    <property type="project" value="UniProtKB-UniRule"/>
</dbReference>
<keyword evidence="9 12" id="KW-0030">Aminoacyl-tRNA synthetase</keyword>
<comment type="catalytic activity">
    <reaction evidence="11 12">
        <text>tRNA(Ser) + L-serine + ATP = L-seryl-tRNA(Ser) + AMP + diphosphate + H(+)</text>
        <dbReference type="Rhea" id="RHEA:12292"/>
        <dbReference type="Rhea" id="RHEA-COMP:9669"/>
        <dbReference type="Rhea" id="RHEA-COMP:9703"/>
        <dbReference type="ChEBI" id="CHEBI:15378"/>
        <dbReference type="ChEBI" id="CHEBI:30616"/>
        <dbReference type="ChEBI" id="CHEBI:33019"/>
        <dbReference type="ChEBI" id="CHEBI:33384"/>
        <dbReference type="ChEBI" id="CHEBI:78442"/>
        <dbReference type="ChEBI" id="CHEBI:78533"/>
        <dbReference type="ChEBI" id="CHEBI:456215"/>
        <dbReference type="EC" id="6.1.1.11"/>
    </reaction>
</comment>
<evidence type="ECO:0000256" key="7">
    <source>
        <dbReference type="ARBA" id="ARBA00022840"/>
    </source>
</evidence>
<comment type="function">
    <text evidence="12">Catalyzes the attachment of serine to tRNA(Ser). Is also able to aminoacylate tRNA(Sec) with serine, to form the misacylated tRNA L-seryl-tRNA(Sec), which will be further converted into selenocysteinyl-tRNA(Sec).</text>
</comment>
<dbReference type="InterPro" id="IPR010978">
    <property type="entry name" value="tRNA-bd_arm"/>
</dbReference>
<comment type="subcellular location">
    <subcellularLocation>
        <location evidence="1 12">Cytoplasm</location>
    </subcellularLocation>
</comment>
<dbReference type="InterPro" id="IPR006195">
    <property type="entry name" value="aa-tRNA-synth_II"/>
</dbReference>
<dbReference type="STRING" id="1655612.ABS10_05135"/>
<proteinExistence type="inferred from homology"/>
<evidence type="ECO:0000256" key="14">
    <source>
        <dbReference type="PIRSR" id="PIRSR001529-2"/>
    </source>
</evidence>
<keyword evidence="6 12" id="KW-0547">Nucleotide-binding</keyword>
<dbReference type="InterPro" id="IPR045864">
    <property type="entry name" value="aa-tRNA-synth_II/BPL/LPL"/>
</dbReference>
<evidence type="ECO:0000259" key="16">
    <source>
        <dbReference type="PROSITE" id="PS50862"/>
    </source>
</evidence>
<feature type="coiled-coil region" evidence="15">
    <location>
        <begin position="30"/>
        <end position="64"/>
    </location>
</feature>
<keyword evidence="5 12" id="KW-0436">Ligase</keyword>
<evidence type="ECO:0000256" key="2">
    <source>
        <dbReference type="ARBA" id="ARBA00005045"/>
    </source>
</evidence>
<dbReference type="InterPro" id="IPR033729">
    <property type="entry name" value="SerRS_core"/>
</dbReference>
<dbReference type="CDD" id="cd00770">
    <property type="entry name" value="SerRS_core"/>
    <property type="match status" value="1"/>
</dbReference>
<comment type="catalytic activity">
    <reaction evidence="10 12">
        <text>tRNA(Sec) + L-serine + ATP = L-seryl-tRNA(Sec) + AMP + diphosphate + H(+)</text>
        <dbReference type="Rhea" id="RHEA:42580"/>
        <dbReference type="Rhea" id="RHEA-COMP:9742"/>
        <dbReference type="Rhea" id="RHEA-COMP:10128"/>
        <dbReference type="ChEBI" id="CHEBI:15378"/>
        <dbReference type="ChEBI" id="CHEBI:30616"/>
        <dbReference type="ChEBI" id="CHEBI:33019"/>
        <dbReference type="ChEBI" id="CHEBI:33384"/>
        <dbReference type="ChEBI" id="CHEBI:78442"/>
        <dbReference type="ChEBI" id="CHEBI:78533"/>
        <dbReference type="ChEBI" id="CHEBI:456215"/>
        <dbReference type="EC" id="6.1.1.11"/>
    </reaction>
</comment>
<dbReference type="UniPathway" id="UPA00906">
    <property type="reaction ID" value="UER00895"/>
</dbReference>
<evidence type="ECO:0000256" key="11">
    <source>
        <dbReference type="ARBA" id="ARBA00048823"/>
    </source>
</evidence>
<dbReference type="SUPFAM" id="SSF55681">
    <property type="entry name" value="Class II aaRS and biotin synthetases"/>
    <property type="match status" value="1"/>
</dbReference>
<dbReference type="InterPro" id="IPR042103">
    <property type="entry name" value="SerRS_1_N_sf"/>
</dbReference>
<sequence>MIDTNFIKSDPHKISAALKSKKYDLNIEAFESLELNRKNVQMQTEDLQAQRNALSKEYGLLKQEGKDDEALNAKIGAIKTELDSCSEKLAVIQESFKNFLLDIPNIPSDSSPKGQGENDNVKVRDFGKPLISGGKDHLDITSLINTEAGTMLAGSRFAVLTGKIAKLQRALIAFMLDKAAEHGYEEHYLPLIANSESLLATGQLPKFADDLFQLNDDYFLIPTAEVPLTNLYRDQIIAVEHFPLKLTAHTTCFRSEAGSYGKDTRGLIRQHQFEKVELVQICHPDHSYEALESLTAHAETILQELNLPYQVVELCAGDLGFSAAKTYDLEVWIPSQETFREISSCSNCTDFQARRAKIRFKQNGETQLAHTLNGSALAAGRTLIAIIENYFDQKGVIAIPEVLQDYTKFKTIEV</sequence>
<dbReference type="GO" id="GO:0005737">
    <property type="term" value="C:cytoplasm"/>
    <property type="evidence" value="ECO:0007669"/>
    <property type="project" value="UniProtKB-SubCell"/>
</dbReference>
<feature type="binding site" evidence="12 14">
    <location>
        <begin position="341"/>
        <end position="344"/>
    </location>
    <ligand>
        <name>ATP</name>
        <dbReference type="ChEBI" id="CHEBI:30616"/>
    </ligand>
</feature>
<feature type="binding site" evidence="13">
    <location>
        <position position="254"/>
    </location>
    <ligand>
        <name>L-serine</name>
        <dbReference type="ChEBI" id="CHEBI:33384"/>
    </ligand>
</feature>
<dbReference type="PROSITE" id="PS50862">
    <property type="entry name" value="AA_TRNA_LIGASE_II"/>
    <property type="match status" value="1"/>
</dbReference>
<dbReference type="InterPro" id="IPR002314">
    <property type="entry name" value="aa-tRNA-synt_IIb"/>
</dbReference>
<name>A0A0R2U5Q5_9GAMM</name>
<accession>A0A0R2U5Q5</accession>
<evidence type="ECO:0000256" key="12">
    <source>
        <dbReference type="HAMAP-Rule" id="MF_00176"/>
    </source>
</evidence>
<dbReference type="PANTHER" id="PTHR43697:SF1">
    <property type="entry name" value="SERINE--TRNA LIGASE"/>
    <property type="match status" value="1"/>
</dbReference>
<dbReference type="NCBIfam" id="TIGR00414">
    <property type="entry name" value="serS"/>
    <property type="match status" value="1"/>
</dbReference>
<gene>
    <name evidence="12" type="primary">serS</name>
    <name evidence="17" type="ORF">ABS10_05135</name>
</gene>
<feature type="binding site" evidence="12 13">
    <location>
        <position position="277"/>
    </location>
    <ligand>
        <name>L-serine</name>
        <dbReference type="ChEBI" id="CHEBI:33384"/>
    </ligand>
</feature>
<feature type="binding site" evidence="13">
    <location>
        <position position="373"/>
    </location>
    <ligand>
        <name>L-serine</name>
        <dbReference type="ChEBI" id="CHEBI:33384"/>
    </ligand>
</feature>
<dbReference type="GO" id="GO:0016260">
    <property type="term" value="P:selenocysteine biosynthetic process"/>
    <property type="evidence" value="ECO:0007669"/>
    <property type="project" value="UniProtKB-UniRule"/>
</dbReference>
<dbReference type="PRINTS" id="PR00981">
    <property type="entry name" value="TRNASYNTHSER"/>
</dbReference>
<dbReference type="GO" id="GO:0006434">
    <property type="term" value="P:seryl-tRNA aminoacylation"/>
    <property type="evidence" value="ECO:0007669"/>
    <property type="project" value="UniProtKB-UniRule"/>
</dbReference>
<dbReference type="AlphaFoldDB" id="A0A0R2U5Q5"/>
<evidence type="ECO:0000256" key="9">
    <source>
        <dbReference type="ARBA" id="ARBA00023146"/>
    </source>
</evidence>
<evidence type="ECO:0000256" key="4">
    <source>
        <dbReference type="ARBA" id="ARBA00022490"/>
    </source>
</evidence>
<dbReference type="Gene3D" id="1.10.287.40">
    <property type="entry name" value="Serine-tRNA synthetase, tRNA binding domain"/>
    <property type="match status" value="1"/>
</dbReference>
<dbReference type="GO" id="GO:0004828">
    <property type="term" value="F:serine-tRNA ligase activity"/>
    <property type="evidence" value="ECO:0007669"/>
    <property type="project" value="UniProtKB-UniRule"/>
</dbReference>
<keyword evidence="15" id="KW-0175">Coiled coil</keyword>
<comment type="similarity">
    <text evidence="3 12">Belongs to the class-II aminoacyl-tRNA synthetase family. Type-1 seryl-tRNA synthetase subfamily.</text>
</comment>
<evidence type="ECO:0000256" key="8">
    <source>
        <dbReference type="ARBA" id="ARBA00022917"/>
    </source>
</evidence>
<feature type="binding site" evidence="13">
    <location>
        <position position="223"/>
    </location>
    <ligand>
        <name>L-serine</name>
        <dbReference type="ChEBI" id="CHEBI:33384"/>
    </ligand>
</feature>
<feature type="domain" description="Aminoacyl-transfer RNA synthetases class-II family profile" evidence="16">
    <location>
        <begin position="166"/>
        <end position="400"/>
    </location>
</feature>
<evidence type="ECO:0000256" key="3">
    <source>
        <dbReference type="ARBA" id="ARBA00010728"/>
    </source>
</evidence>
<keyword evidence="4 12" id="KW-0963">Cytoplasm</keyword>
<comment type="subunit">
    <text evidence="12">Homodimer. The tRNA molecule binds across the dimer.</text>
</comment>
<dbReference type="EC" id="6.1.1.11" evidence="12"/>
<comment type="caution">
    <text evidence="12">Lacks conserved residue(s) required for the propagation of feature annotation.</text>
</comment>